<dbReference type="GO" id="GO:0009253">
    <property type="term" value="P:peptidoglycan catabolic process"/>
    <property type="evidence" value="ECO:0007669"/>
    <property type="project" value="TreeGrafter"/>
</dbReference>
<comment type="caution">
    <text evidence="2">The sequence shown here is derived from an EMBL/GenBank/DDBJ whole genome shotgun (WGS) entry which is preliminary data.</text>
</comment>
<dbReference type="Proteomes" id="UP001139157">
    <property type="component" value="Unassembled WGS sequence"/>
</dbReference>
<sequence length="252" mass="26389">MARHVYHTGGLVLLVLMATAACGGETPRTPASAPPGADGPVPVIRLDRVDHKADPLDEWARIRARQHGIPARALRAYGYATVLLAQARPSCHLGWTTLAGIARVESDHGRHGGATVAADGVVRPSIRGVALDGTGGNALIVDASGPAGRTGYARAMGPFQFIPDTWTRWGVRADTDARTLIDRLASSNPLATSDLPGSPDDIDDAALSAGRYLCAAGGDLATAQGWRRAVLAYNHSDAYVDRVRAAAVGYEK</sequence>
<dbReference type="InterPro" id="IPR043426">
    <property type="entry name" value="MltB-like"/>
</dbReference>
<keyword evidence="3" id="KW-1185">Reference proteome</keyword>
<name>A0A9X2E0H2_9NOCA</name>
<evidence type="ECO:0000313" key="3">
    <source>
        <dbReference type="Proteomes" id="UP001139157"/>
    </source>
</evidence>
<proteinExistence type="predicted"/>
<dbReference type="PANTHER" id="PTHR30163">
    <property type="entry name" value="MEMBRANE-BOUND LYTIC MUREIN TRANSGLYCOSYLASE B"/>
    <property type="match status" value="1"/>
</dbReference>
<protein>
    <submittedName>
        <fullName evidence="2">Murein transglycosylase</fullName>
    </submittedName>
</protein>
<gene>
    <name evidence="2" type="ORF">NDR86_00325</name>
</gene>
<organism evidence="2 3">
    <name type="scientific">Nocardia pulmonis</name>
    <dbReference type="NCBI Taxonomy" id="2951408"/>
    <lineage>
        <taxon>Bacteria</taxon>
        <taxon>Bacillati</taxon>
        <taxon>Actinomycetota</taxon>
        <taxon>Actinomycetes</taxon>
        <taxon>Mycobacteriales</taxon>
        <taxon>Nocardiaceae</taxon>
        <taxon>Nocardia</taxon>
    </lineage>
</organism>
<dbReference type="PANTHER" id="PTHR30163:SF8">
    <property type="entry name" value="LYTIC MUREIN TRANSGLYCOSYLASE"/>
    <property type="match status" value="1"/>
</dbReference>
<evidence type="ECO:0000256" key="1">
    <source>
        <dbReference type="SAM" id="SignalP"/>
    </source>
</evidence>
<dbReference type="PROSITE" id="PS51257">
    <property type="entry name" value="PROKAR_LIPOPROTEIN"/>
    <property type="match status" value="1"/>
</dbReference>
<dbReference type="RefSeq" id="WP_251908795.1">
    <property type="nucleotide sequence ID" value="NZ_JAMRXG010000001.1"/>
</dbReference>
<evidence type="ECO:0000313" key="2">
    <source>
        <dbReference type="EMBL" id="MCM6771912.1"/>
    </source>
</evidence>
<accession>A0A9X2E0H2</accession>
<dbReference type="CDD" id="cd13399">
    <property type="entry name" value="Slt35-like"/>
    <property type="match status" value="1"/>
</dbReference>
<dbReference type="GO" id="GO:0008933">
    <property type="term" value="F:peptidoglycan lytic transglycosylase activity"/>
    <property type="evidence" value="ECO:0007669"/>
    <property type="project" value="TreeGrafter"/>
</dbReference>
<dbReference type="EMBL" id="JAMRXG010000001">
    <property type="protein sequence ID" value="MCM6771912.1"/>
    <property type="molecule type" value="Genomic_DNA"/>
</dbReference>
<feature type="signal peptide" evidence="1">
    <location>
        <begin position="1"/>
        <end position="23"/>
    </location>
</feature>
<dbReference type="AlphaFoldDB" id="A0A9X2E0H2"/>
<dbReference type="InterPro" id="IPR023346">
    <property type="entry name" value="Lysozyme-like_dom_sf"/>
</dbReference>
<feature type="chain" id="PRO_5040870899" evidence="1">
    <location>
        <begin position="24"/>
        <end position="252"/>
    </location>
</feature>
<dbReference type="Gene3D" id="1.10.530.10">
    <property type="match status" value="1"/>
</dbReference>
<reference evidence="2" key="1">
    <citation type="submission" date="2022-06" db="EMBL/GenBank/DDBJ databases">
        <title>Novel species in genus nocardia.</title>
        <authorList>
            <person name="Li F."/>
        </authorList>
    </citation>
    <scope>NUCLEOTIDE SEQUENCE</scope>
    <source>
        <strain evidence="2">CDC141</strain>
    </source>
</reference>
<keyword evidence="1" id="KW-0732">Signal</keyword>
<dbReference type="SUPFAM" id="SSF53955">
    <property type="entry name" value="Lysozyme-like"/>
    <property type="match status" value="1"/>
</dbReference>